<sequence length="114" mass="13099">MLVHIYTGKTEDLSIESAGDLLVAADKYQLEDLKRVCCNFLKKNVDDKNVLRILNLGHLHDQDLKEHAMNFICRSCDRFAVLEETHEWKTMKEEMPHLAMDVLASLVKAKETKG</sequence>
<dbReference type="Gene3D" id="1.25.40.420">
    <property type="match status" value="1"/>
</dbReference>
<dbReference type="PANTHER" id="PTHR24413">
    <property type="entry name" value="SPECKLE-TYPE POZ PROTEIN"/>
    <property type="match status" value="1"/>
</dbReference>
<dbReference type="InterPro" id="IPR011333">
    <property type="entry name" value="SKP1/BTB/POZ_sf"/>
</dbReference>
<keyword evidence="3" id="KW-1185">Reference proteome</keyword>
<dbReference type="EMBL" id="BPLR01020087">
    <property type="protein sequence ID" value="GIX74662.1"/>
    <property type="molecule type" value="Genomic_DNA"/>
</dbReference>
<name>A0AAV4MQ42_CAEEX</name>
<evidence type="ECO:0000313" key="3">
    <source>
        <dbReference type="Proteomes" id="UP001054945"/>
    </source>
</evidence>
<dbReference type="Pfam" id="PF00651">
    <property type="entry name" value="BTB"/>
    <property type="match status" value="1"/>
</dbReference>
<dbReference type="Gene3D" id="3.30.710.10">
    <property type="entry name" value="Potassium Channel Kv1.1, Chain A"/>
    <property type="match status" value="1"/>
</dbReference>
<gene>
    <name evidence="2" type="primary">spopla_4</name>
    <name evidence="2" type="ORF">CEXT_304181</name>
</gene>
<comment type="caution">
    <text evidence="2">The sequence shown here is derived from an EMBL/GenBank/DDBJ whole genome shotgun (WGS) entry which is preliminary data.</text>
</comment>
<organism evidence="2 3">
    <name type="scientific">Caerostris extrusa</name>
    <name type="common">Bark spider</name>
    <name type="synonym">Caerostris bankana</name>
    <dbReference type="NCBI Taxonomy" id="172846"/>
    <lineage>
        <taxon>Eukaryota</taxon>
        <taxon>Metazoa</taxon>
        <taxon>Ecdysozoa</taxon>
        <taxon>Arthropoda</taxon>
        <taxon>Chelicerata</taxon>
        <taxon>Arachnida</taxon>
        <taxon>Araneae</taxon>
        <taxon>Araneomorphae</taxon>
        <taxon>Entelegynae</taxon>
        <taxon>Araneoidea</taxon>
        <taxon>Araneidae</taxon>
        <taxon>Caerostris</taxon>
    </lineage>
</organism>
<dbReference type="InterPro" id="IPR000210">
    <property type="entry name" value="BTB/POZ_dom"/>
</dbReference>
<dbReference type="Proteomes" id="UP001054945">
    <property type="component" value="Unassembled WGS sequence"/>
</dbReference>
<accession>A0AAV4MQ42</accession>
<evidence type="ECO:0000313" key="2">
    <source>
        <dbReference type="EMBL" id="GIX74662.1"/>
    </source>
</evidence>
<dbReference type="SUPFAM" id="SSF54695">
    <property type="entry name" value="POZ domain"/>
    <property type="match status" value="1"/>
</dbReference>
<evidence type="ECO:0000259" key="1">
    <source>
        <dbReference type="Pfam" id="PF00651"/>
    </source>
</evidence>
<protein>
    <submittedName>
        <fullName evidence="2">Speckle-type POZ protein-like A</fullName>
    </submittedName>
</protein>
<dbReference type="AlphaFoldDB" id="A0AAV4MQ42"/>
<proteinExistence type="predicted"/>
<feature type="domain" description="BTB" evidence="1">
    <location>
        <begin position="1"/>
        <end position="44"/>
    </location>
</feature>
<reference evidence="2 3" key="1">
    <citation type="submission" date="2021-06" db="EMBL/GenBank/DDBJ databases">
        <title>Caerostris extrusa draft genome.</title>
        <authorList>
            <person name="Kono N."/>
            <person name="Arakawa K."/>
        </authorList>
    </citation>
    <scope>NUCLEOTIDE SEQUENCE [LARGE SCALE GENOMIC DNA]</scope>
</reference>